<dbReference type="RefSeq" id="WP_182023339.1">
    <property type="nucleotide sequence ID" value="NZ_JACGAM010000007.1"/>
</dbReference>
<sequence length="934" mass="104141">MAGTDFSHLTDEELLNGIKALNIPDYIRTKSYGVDVRETLAQMTEMLMQLAYNQGMDPQEAQDFVYHINNKIDKGNVTMSDLTQEVKEALTGGAVAVVGVNSVGTINLEDKAVTSGKTNFIGTGKNILNPSYFLEGQVYNISDGLKSSGNSVFHLLKVSPNTTYAANDKVVSVVFFNKDKEPLNATTSRIFTTNSTTEYISVNVSKGGQYAQVEKGNVSTAYEQYYEFLLFGKEEENVLEVSKTENLFNPADARLASQLKLSQGGIIADDSLGGLATTGYIEVLPKQYYELEDYRNAHQVAQYDKDFNYLVGLEKKRFRTTADTKYVVFNFPEQQIENVIFQRTVNILDLHNFVRGQIIDSNGVLVPSSSGASSTKRFEVEPNVTYQKNWTSGLGHAFYNSNGAFISYASGYSMTTPSNATQAIVNFGAQYDPKELTLIKDSEVEQYKPLTFSPYGAELLNVKTDDTVFKIGFDLDEETSKVERFDGFDNPEEVMKQFPFSQIRLCNVSKTSWGANKITYEGESGFKRDGSNGDVMVEIPKHYFKRYRLTKGIAAKRYEFIEVSGQPRDGFKLDPVFVENGKELDNVYISAYDGHVDTVTGDLVSWSGVQTDVSKPFTDYKYRASKKGSGFGLIDYRTISMLQRLFMIVYADRNSQKVIGKGLTEYSWQSNSECVARLTANNSNVIRVNNNSNFKTRGFAVNQIVQVREDGRLGEHLNPRKVLSVEVVSADHVDVTFDGAPLNLVAGTSRIYSIPQMTGTTDSLNSLNGMGNYFDGRDGHEGIKFLGIENPWGSVWTFIDGLVFEDLVTYVGENAKEYSTTDYKDNYLSLAYKAPLQPNNTQDAREENEDFVKELSLDPQDISVMIPSKLGDGAGNQKMYSDMFYTRETGAKVAVWGGGLDHSIRAGIFTLRATYDFDQSGWLLCGARVQFKNI</sequence>
<evidence type="ECO:0000313" key="2">
    <source>
        <dbReference type="Proteomes" id="UP000540056"/>
    </source>
</evidence>
<gene>
    <name evidence="1" type="ORF">H3232_05145</name>
</gene>
<proteinExistence type="predicted"/>
<keyword evidence="2" id="KW-1185">Reference proteome</keyword>
<name>A0ABR5ZXW9_9LACT</name>
<protein>
    <submittedName>
        <fullName evidence="1">Uncharacterized protein</fullName>
    </submittedName>
</protein>
<organism evidence="1 2">
    <name type="scientific">Aerococcus urinaeequi</name>
    <dbReference type="NCBI Taxonomy" id="51665"/>
    <lineage>
        <taxon>Bacteria</taxon>
        <taxon>Bacillati</taxon>
        <taxon>Bacillota</taxon>
        <taxon>Bacilli</taxon>
        <taxon>Lactobacillales</taxon>
        <taxon>Aerococcaceae</taxon>
        <taxon>Aerococcus</taxon>
    </lineage>
</organism>
<reference evidence="1 2" key="1">
    <citation type="submission" date="2020-07" db="EMBL/GenBank/DDBJ databases">
        <title>Draft Genome Sequences of Lactobacillales Isolated from the International Space Station.</title>
        <authorList>
            <person name="Bharadwaj A.R."/>
            <person name="Singh N.K."/>
            <person name="Wood J.M."/>
            <person name="Debieu M."/>
            <person name="O'Hara N.B."/>
            <person name="Karouia F."/>
            <person name="Mason C.E."/>
            <person name="Venkateswaran K."/>
        </authorList>
    </citation>
    <scope>NUCLEOTIDE SEQUENCE [LARGE SCALE GENOMIC DNA]</scope>
    <source>
        <strain evidence="1 2">151250015-1-258-55</strain>
    </source>
</reference>
<dbReference type="EMBL" id="JACGAN010000007">
    <property type="protein sequence ID" value="MBA5746591.1"/>
    <property type="molecule type" value="Genomic_DNA"/>
</dbReference>
<evidence type="ECO:0000313" key="1">
    <source>
        <dbReference type="EMBL" id="MBA5746591.1"/>
    </source>
</evidence>
<dbReference type="Proteomes" id="UP000540056">
    <property type="component" value="Unassembled WGS sequence"/>
</dbReference>
<accession>A0ABR5ZXW9</accession>
<comment type="caution">
    <text evidence="1">The sequence shown here is derived from an EMBL/GenBank/DDBJ whole genome shotgun (WGS) entry which is preliminary data.</text>
</comment>